<keyword evidence="3" id="KW-0732">Signal</keyword>
<name>A0ABW0S8F0_9RHOB</name>
<dbReference type="SMART" id="SM00935">
    <property type="entry name" value="OmpH"/>
    <property type="match status" value="1"/>
</dbReference>
<dbReference type="RefSeq" id="WP_209836750.1">
    <property type="nucleotide sequence ID" value="NZ_JAGGJP010000001.1"/>
</dbReference>
<dbReference type="InterPro" id="IPR024930">
    <property type="entry name" value="Skp_dom_sf"/>
</dbReference>
<feature type="region of interest" description="Disordered" evidence="2">
    <location>
        <begin position="175"/>
        <end position="204"/>
    </location>
</feature>
<keyword evidence="1" id="KW-0175">Coiled coil</keyword>
<dbReference type="InterPro" id="IPR005632">
    <property type="entry name" value="Chaperone_Skp"/>
</dbReference>
<evidence type="ECO:0000256" key="1">
    <source>
        <dbReference type="SAM" id="Coils"/>
    </source>
</evidence>
<comment type="caution">
    <text evidence="4">The sequence shown here is derived from an EMBL/GenBank/DDBJ whole genome shotgun (WGS) entry which is preliminary data.</text>
</comment>
<protein>
    <submittedName>
        <fullName evidence="4">OmpH family outer membrane protein</fullName>
    </submittedName>
</protein>
<sequence length="204" mass="21609">MRGRALIAAALLTLAPLGAGAQEGFALGQVQSPVLTIVAERLLAETRYGRRLAADLRLRSEALAAENERLAAQLTAEERALTERRPAMEIEAFRAEAEAFDARVQSIRAAQDAKEAELQDAATRSRSVFLDTVKPVLDRLMIDSGAAVILERRDVFLSVGLVDVTDAAITAIDEQIGDGTGRPEAAPVQDPAPMAEEAAPPGGG</sequence>
<gene>
    <name evidence="4" type="ORF">ACFPOC_01925</name>
</gene>
<dbReference type="Gene3D" id="3.30.910.20">
    <property type="entry name" value="Skp domain"/>
    <property type="match status" value="1"/>
</dbReference>
<feature type="signal peptide" evidence="3">
    <location>
        <begin position="1"/>
        <end position="21"/>
    </location>
</feature>
<dbReference type="EMBL" id="JBHSNA010000001">
    <property type="protein sequence ID" value="MFC5565178.1"/>
    <property type="molecule type" value="Genomic_DNA"/>
</dbReference>
<evidence type="ECO:0000313" key="4">
    <source>
        <dbReference type="EMBL" id="MFC5565178.1"/>
    </source>
</evidence>
<accession>A0ABW0S8F0</accession>
<organism evidence="4 5">
    <name type="scientific">Rubellimicrobium aerolatum</name>
    <dbReference type="NCBI Taxonomy" id="490979"/>
    <lineage>
        <taxon>Bacteria</taxon>
        <taxon>Pseudomonadati</taxon>
        <taxon>Pseudomonadota</taxon>
        <taxon>Alphaproteobacteria</taxon>
        <taxon>Rhodobacterales</taxon>
        <taxon>Roseobacteraceae</taxon>
        <taxon>Rubellimicrobium</taxon>
    </lineage>
</organism>
<reference evidence="5" key="1">
    <citation type="journal article" date="2019" name="Int. J. Syst. Evol. Microbiol.">
        <title>The Global Catalogue of Microorganisms (GCM) 10K type strain sequencing project: providing services to taxonomists for standard genome sequencing and annotation.</title>
        <authorList>
            <consortium name="The Broad Institute Genomics Platform"/>
            <consortium name="The Broad Institute Genome Sequencing Center for Infectious Disease"/>
            <person name="Wu L."/>
            <person name="Ma J."/>
        </authorList>
    </citation>
    <scope>NUCLEOTIDE SEQUENCE [LARGE SCALE GENOMIC DNA]</scope>
    <source>
        <strain evidence="5">KACC 11588</strain>
    </source>
</reference>
<dbReference type="Pfam" id="PF03938">
    <property type="entry name" value="OmpH"/>
    <property type="match status" value="1"/>
</dbReference>
<evidence type="ECO:0000313" key="5">
    <source>
        <dbReference type="Proteomes" id="UP001596056"/>
    </source>
</evidence>
<evidence type="ECO:0000256" key="3">
    <source>
        <dbReference type="SAM" id="SignalP"/>
    </source>
</evidence>
<feature type="coiled-coil region" evidence="1">
    <location>
        <begin position="53"/>
        <end position="84"/>
    </location>
</feature>
<dbReference type="Proteomes" id="UP001596056">
    <property type="component" value="Unassembled WGS sequence"/>
</dbReference>
<proteinExistence type="predicted"/>
<feature type="chain" id="PRO_5045181397" evidence="3">
    <location>
        <begin position="22"/>
        <end position="204"/>
    </location>
</feature>
<feature type="compositionally biased region" description="Low complexity" evidence="2">
    <location>
        <begin position="191"/>
        <end position="204"/>
    </location>
</feature>
<keyword evidence="5" id="KW-1185">Reference proteome</keyword>
<dbReference type="SUPFAM" id="SSF111384">
    <property type="entry name" value="OmpH-like"/>
    <property type="match status" value="1"/>
</dbReference>
<evidence type="ECO:0000256" key="2">
    <source>
        <dbReference type="SAM" id="MobiDB-lite"/>
    </source>
</evidence>